<evidence type="ECO:0000256" key="1">
    <source>
        <dbReference type="ARBA" id="ARBA00007637"/>
    </source>
</evidence>
<proteinExistence type="inferred from homology"/>
<dbReference type="RefSeq" id="WP_219916281.1">
    <property type="nucleotide sequence ID" value="NZ_SLVV01000005.1"/>
</dbReference>
<evidence type="ECO:0000256" key="2">
    <source>
        <dbReference type="ARBA" id="ARBA00023002"/>
    </source>
</evidence>
<reference evidence="5 6" key="1">
    <citation type="journal article" date="2015" name="Stand. Genomic Sci.">
        <title>Genomic Encyclopedia of Bacterial and Archaeal Type Strains, Phase III: the genomes of soil and plant-associated and newly described type strains.</title>
        <authorList>
            <person name="Whitman W.B."/>
            <person name="Woyke T."/>
            <person name="Klenk H.P."/>
            <person name="Zhou Y."/>
            <person name="Lilburn T.G."/>
            <person name="Beck B.J."/>
            <person name="De Vos P."/>
            <person name="Vandamme P."/>
            <person name="Eisen J.A."/>
            <person name="Garrity G."/>
            <person name="Hugenholtz P."/>
            <person name="Kyrpides N.C."/>
        </authorList>
    </citation>
    <scope>NUCLEOTIDE SEQUENCE [LARGE SCALE GENOMIC DNA]</scope>
    <source>
        <strain evidence="5 6">CV53</strain>
    </source>
</reference>
<dbReference type="InterPro" id="IPR001509">
    <property type="entry name" value="Epimerase_deHydtase"/>
</dbReference>
<keyword evidence="3" id="KW-0520">NAD</keyword>
<dbReference type="PANTHER" id="PTHR43103:SF5">
    <property type="entry name" value="4-EPIMERASE, PUTATIVE (AFU_ORTHOLOGUE AFUA_7G00360)-RELATED"/>
    <property type="match status" value="1"/>
</dbReference>
<dbReference type="SUPFAM" id="SSF51735">
    <property type="entry name" value="NAD(P)-binding Rossmann-fold domains"/>
    <property type="match status" value="1"/>
</dbReference>
<keyword evidence="6" id="KW-1185">Reference proteome</keyword>
<dbReference type="EMBL" id="SLVV01000005">
    <property type="protein sequence ID" value="TCN25427.1"/>
    <property type="molecule type" value="Genomic_DNA"/>
</dbReference>
<dbReference type="AlphaFoldDB" id="A0A4R2BEM6"/>
<dbReference type="InterPro" id="IPR036291">
    <property type="entry name" value="NAD(P)-bd_dom_sf"/>
</dbReference>
<evidence type="ECO:0000259" key="4">
    <source>
        <dbReference type="Pfam" id="PF01370"/>
    </source>
</evidence>
<keyword evidence="2" id="KW-0560">Oxidoreductase</keyword>
<dbReference type="GO" id="GO:0016491">
    <property type="term" value="F:oxidoreductase activity"/>
    <property type="evidence" value="ECO:0007669"/>
    <property type="project" value="UniProtKB-KW"/>
</dbReference>
<comment type="caution">
    <text evidence="5">The sequence shown here is derived from an EMBL/GenBank/DDBJ whole genome shotgun (WGS) entry which is preliminary data.</text>
</comment>
<dbReference type="Pfam" id="PF01370">
    <property type="entry name" value="Epimerase"/>
    <property type="match status" value="1"/>
</dbReference>
<evidence type="ECO:0000256" key="3">
    <source>
        <dbReference type="ARBA" id="ARBA00023027"/>
    </source>
</evidence>
<protein>
    <submittedName>
        <fullName evidence="5">Nucleoside-diphosphate-sugar epimerase</fullName>
    </submittedName>
</protein>
<feature type="domain" description="NAD-dependent epimerase/dehydratase" evidence="4">
    <location>
        <begin position="13"/>
        <end position="233"/>
    </location>
</feature>
<sequence>MKNNGKGARLVKVVVTGAAGKIGRWAVRTIMEAGHEVIASDKKLREESRSKNFIQADLRDYGQVCQLLKGSDAVVHLGNIPTDVRNTSQAIFENNMMVNFNILEACKDFKIPKLVWASSETVLGYPFVPEELSYLPLDEEHPNKLKSSYAMVKRLTENLSEMYHSLTKGQIVALRFANIYEPDEYEKIPIMHWHDERQKDVQKKNAWAYCDVRDAAMACLLAIEKSNLGNDIFHITAPDTIMPELSKDLVDRYFPNVTIKKSIEGHETLMSIDKAKKILGYEPRYTWRKVLDKEGITKPLPEDQLSLSKTNI</sequence>
<gene>
    <name evidence="5" type="ORF">EV146_10583</name>
</gene>
<name>A0A4R2BEM6_9BACI</name>
<evidence type="ECO:0000313" key="5">
    <source>
        <dbReference type="EMBL" id="TCN25427.1"/>
    </source>
</evidence>
<dbReference type="Proteomes" id="UP000295689">
    <property type="component" value="Unassembled WGS sequence"/>
</dbReference>
<comment type="similarity">
    <text evidence="1">Belongs to the NAD(P)-dependent epimerase/dehydratase family.</text>
</comment>
<organism evidence="5 6">
    <name type="scientific">Mesobacillus foraminis</name>
    <dbReference type="NCBI Taxonomy" id="279826"/>
    <lineage>
        <taxon>Bacteria</taxon>
        <taxon>Bacillati</taxon>
        <taxon>Bacillota</taxon>
        <taxon>Bacilli</taxon>
        <taxon>Bacillales</taxon>
        <taxon>Bacillaceae</taxon>
        <taxon>Mesobacillus</taxon>
    </lineage>
</organism>
<dbReference type="Gene3D" id="3.40.50.720">
    <property type="entry name" value="NAD(P)-binding Rossmann-like Domain"/>
    <property type="match status" value="1"/>
</dbReference>
<evidence type="ECO:0000313" key="6">
    <source>
        <dbReference type="Proteomes" id="UP000295689"/>
    </source>
</evidence>
<accession>A0A4R2BEM6</accession>
<dbReference type="PANTHER" id="PTHR43103">
    <property type="entry name" value="NUCLEOSIDE-DIPHOSPHATE-SUGAR EPIMERASE"/>
    <property type="match status" value="1"/>
</dbReference>